<evidence type="ECO:0000256" key="4">
    <source>
        <dbReference type="ARBA" id="ARBA00022692"/>
    </source>
</evidence>
<keyword evidence="10" id="KW-1185">Reference proteome</keyword>
<evidence type="ECO:0000256" key="8">
    <source>
        <dbReference type="SAM" id="Phobius"/>
    </source>
</evidence>
<keyword evidence="5 8" id="KW-1133">Transmembrane helix</keyword>
<feature type="transmembrane region" description="Helical" evidence="8">
    <location>
        <begin position="75"/>
        <end position="92"/>
    </location>
</feature>
<reference evidence="9 10" key="1">
    <citation type="submission" date="2024-02" db="EMBL/GenBank/DDBJ databases">
        <title>Deinococcus xinjiangensis NBRC 107630.</title>
        <authorList>
            <person name="Ichikawa N."/>
            <person name="Katano-Makiyama Y."/>
            <person name="Hidaka K."/>
        </authorList>
    </citation>
    <scope>NUCLEOTIDE SEQUENCE [LARGE SCALE GENOMIC DNA]</scope>
    <source>
        <strain evidence="9 10">NBRC 107630</strain>
    </source>
</reference>
<evidence type="ECO:0008006" key="11">
    <source>
        <dbReference type="Google" id="ProtNLM"/>
    </source>
</evidence>
<keyword evidence="6 8" id="KW-0472">Membrane</keyword>
<evidence type="ECO:0000256" key="3">
    <source>
        <dbReference type="ARBA" id="ARBA00022475"/>
    </source>
</evidence>
<evidence type="ECO:0000256" key="5">
    <source>
        <dbReference type="ARBA" id="ARBA00022989"/>
    </source>
</evidence>
<feature type="transmembrane region" description="Helical" evidence="8">
    <location>
        <begin position="43"/>
        <end position="68"/>
    </location>
</feature>
<dbReference type="Proteomes" id="UP001458946">
    <property type="component" value="Unassembled WGS sequence"/>
</dbReference>
<dbReference type="PANTHER" id="PTHR33452:SF1">
    <property type="entry name" value="INNER MEMBRANE PROTEIN YPHA-RELATED"/>
    <property type="match status" value="1"/>
</dbReference>
<protein>
    <recommendedName>
        <fullName evidence="11">DoxX family protein</fullName>
    </recommendedName>
</protein>
<dbReference type="EMBL" id="BAABRN010000045">
    <property type="protein sequence ID" value="GAA5503324.1"/>
    <property type="molecule type" value="Genomic_DNA"/>
</dbReference>
<comment type="caution">
    <text evidence="9">The sequence shown here is derived from an EMBL/GenBank/DDBJ whole genome shotgun (WGS) entry which is preliminary data.</text>
</comment>
<dbReference type="InterPro" id="IPR032808">
    <property type="entry name" value="DoxX"/>
</dbReference>
<evidence type="ECO:0000256" key="1">
    <source>
        <dbReference type="ARBA" id="ARBA00004651"/>
    </source>
</evidence>
<evidence type="ECO:0000256" key="2">
    <source>
        <dbReference type="ARBA" id="ARBA00006679"/>
    </source>
</evidence>
<evidence type="ECO:0000313" key="10">
    <source>
        <dbReference type="Proteomes" id="UP001458946"/>
    </source>
</evidence>
<comment type="similarity">
    <text evidence="2">Belongs to the DoxX family.</text>
</comment>
<feature type="transmembrane region" description="Helical" evidence="8">
    <location>
        <begin position="104"/>
        <end position="121"/>
    </location>
</feature>
<gene>
    <name evidence="9" type="ORF">Dxin01_03081</name>
</gene>
<dbReference type="PANTHER" id="PTHR33452">
    <property type="entry name" value="OXIDOREDUCTASE CATD-RELATED"/>
    <property type="match status" value="1"/>
</dbReference>
<feature type="region of interest" description="Disordered" evidence="7">
    <location>
        <begin position="134"/>
        <end position="153"/>
    </location>
</feature>
<dbReference type="Pfam" id="PF07681">
    <property type="entry name" value="DoxX"/>
    <property type="match status" value="1"/>
</dbReference>
<organism evidence="9 10">
    <name type="scientific">Deinococcus xinjiangensis</name>
    <dbReference type="NCBI Taxonomy" id="457454"/>
    <lineage>
        <taxon>Bacteria</taxon>
        <taxon>Thermotogati</taxon>
        <taxon>Deinococcota</taxon>
        <taxon>Deinococci</taxon>
        <taxon>Deinococcales</taxon>
        <taxon>Deinococcaceae</taxon>
        <taxon>Deinococcus</taxon>
    </lineage>
</organism>
<dbReference type="InterPro" id="IPR051907">
    <property type="entry name" value="DoxX-like_oxidoreductase"/>
</dbReference>
<evidence type="ECO:0000256" key="7">
    <source>
        <dbReference type="SAM" id="MobiDB-lite"/>
    </source>
</evidence>
<proteinExistence type="inferred from homology"/>
<keyword evidence="4 8" id="KW-0812">Transmembrane</keyword>
<dbReference type="RefSeq" id="WP_353543294.1">
    <property type="nucleotide sequence ID" value="NZ_BAABRN010000045.1"/>
</dbReference>
<accession>A0ABP9VDL9</accession>
<sequence>MTRQPELALALLRLMLGVVFALHGVQAIFLKGLGPVTEQFRAWHVPLPLLTAPLVATLQIAGGVLLVLGLGARPIALALAGVMVGAIYFAHWGKDFFGTSGAELPSVLLVAALAIALGGAGKPSFDQLTRGAAGSYKPAAPLPKARAGKGKSA</sequence>
<name>A0ABP9VDL9_9DEIO</name>
<comment type="subcellular location">
    <subcellularLocation>
        <location evidence="1">Cell membrane</location>
        <topology evidence="1">Multi-pass membrane protein</topology>
    </subcellularLocation>
</comment>
<keyword evidence="3" id="KW-1003">Cell membrane</keyword>
<evidence type="ECO:0000313" key="9">
    <source>
        <dbReference type="EMBL" id="GAA5503324.1"/>
    </source>
</evidence>
<evidence type="ECO:0000256" key="6">
    <source>
        <dbReference type="ARBA" id="ARBA00023136"/>
    </source>
</evidence>